<comment type="similarity">
    <text evidence="2">Belongs to the methyltransferase superfamily. L-isoaspartyl/D-aspartyl protein methyltransferase family.</text>
</comment>
<evidence type="ECO:0000256" key="2">
    <source>
        <dbReference type="ARBA" id="ARBA00005369"/>
    </source>
</evidence>
<dbReference type="SUPFAM" id="SSF53335">
    <property type="entry name" value="S-adenosyl-L-methionine-dependent methyltransferases"/>
    <property type="match status" value="1"/>
</dbReference>
<evidence type="ECO:0000313" key="13">
    <source>
        <dbReference type="Proteomes" id="UP000182375"/>
    </source>
</evidence>
<dbReference type="GeneID" id="95513398"/>
<evidence type="ECO:0000256" key="7">
    <source>
        <dbReference type="ARBA" id="ARBA00022679"/>
    </source>
</evidence>
<dbReference type="InterPro" id="IPR029063">
    <property type="entry name" value="SAM-dependent_MTases_sf"/>
</dbReference>
<keyword evidence="5" id="KW-0963">Cytoplasm</keyword>
<evidence type="ECO:0000256" key="4">
    <source>
        <dbReference type="ARBA" id="ARBA00013346"/>
    </source>
</evidence>
<evidence type="ECO:0000256" key="3">
    <source>
        <dbReference type="ARBA" id="ARBA00011890"/>
    </source>
</evidence>
<keyword evidence="6 12" id="KW-0489">Methyltransferase</keyword>
<organism evidence="12 13">
    <name type="scientific">Streptomyces misionensis</name>
    <dbReference type="NCBI Taxonomy" id="67331"/>
    <lineage>
        <taxon>Bacteria</taxon>
        <taxon>Bacillati</taxon>
        <taxon>Actinomycetota</taxon>
        <taxon>Actinomycetes</taxon>
        <taxon>Kitasatosporales</taxon>
        <taxon>Streptomycetaceae</taxon>
        <taxon>Streptomyces</taxon>
    </lineage>
</organism>
<dbReference type="STRING" id="67331.SAMN04490357_4287"/>
<dbReference type="PANTHER" id="PTHR11579:SF0">
    <property type="entry name" value="PROTEIN-L-ISOASPARTATE(D-ASPARTATE) O-METHYLTRANSFERASE"/>
    <property type="match status" value="1"/>
</dbReference>
<comment type="subcellular location">
    <subcellularLocation>
        <location evidence="1">Cytoplasm</location>
    </subcellularLocation>
</comment>
<dbReference type="Proteomes" id="UP000182375">
    <property type="component" value="Unassembled WGS sequence"/>
</dbReference>
<dbReference type="InterPro" id="IPR000682">
    <property type="entry name" value="PCMT"/>
</dbReference>
<evidence type="ECO:0000256" key="8">
    <source>
        <dbReference type="ARBA" id="ARBA00022691"/>
    </source>
</evidence>
<gene>
    <name evidence="12" type="ORF">SAMN04490357_4287</name>
</gene>
<dbReference type="AlphaFoldDB" id="A0A1H4Z654"/>
<keyword evidence="8" id="KW-0949">S-adenosyl-L-methionine</keyword>
<keyword evidence="7 12" id="KW-0808">Transferase</keyword>
<dbReference type="CDD" id="cd02440">
    <property type="entry name" value="AdoMet_MTases"/>
    <property type="match status" value="1"/>
</dbReference>
<dbReference type="Gene3D" id="3.40.50.150">
    <property type="entry name" value="Vaccinia Virus protein VP39"/>
    <property type="match status" value="1"/>
</dbReference>
<sequence length="405" mass="44353">MKYDAPLMDRPGRKELGRYLMETGVLTSDWAPTFAAVDRAAFLPDLMWPYDMTTGGSATVDKRKDPDAWYAAADDNVPIVTQWDDGAHRGTEPGKLSTSSSSMPSVVYGLLRDLTIEEGMRVLDVGTGTGETAGALTHRLGRGKVTTVDVDRAVSAAARERLCRQGLHPQVVVGDGFEGHAAGAPYDRVLATVGVRRIPPAWIRQTRPGGVILVPWGTAYGNADAVARLTVQGETAVGPFTRPVEFMKLRSQRGRVIDHDAYLSAGPLNDADRGTTSLTEEEFVTGRLTDLPFVLGLRVPGCRQAVADKREGARPVWFYSLTDMSWACVLFREGQRDAVVWQSGRRRLWDEVTDAYLWWKNRGSPGVSRFGLSVDAHGQQAWLDDPAYESWTVPLGSLGMKAPPH</sequence>
<evidence type="ECO:0000256" key="10">
    <source>
        <dbReference type="ARBA" id="ARBA00031323"/>
    </source>
</evidence>
<proteinExistence type="inferred from homology"/>
<evidence type="ECO:0000256" key="5">
    <source>
        <dbReference type="ARBA" id="ARBA00022490"/>
    </source>
</evidence>
<reference evidence="12 13" key="1">
    <citation type="submission" date="2016-10" db="EMBL/GenBank/DDBJ databases">
        <authorList>
            <person name="de Groot N.N."/>
        </authorList>
    </citation>
    <scope>NUCLEOTIDE SEQUENCE [LARGE SCALE GENOMIC DNA]</scope>
    <source>
        <strain evidence="12 13">DSM 40306</strain>
    </source>
</reference>
<accession>A0A1H4Z654</accession>
<dbReference type="RefSeq" id="WP_425275341.1">
    <property type="nucleotide sequence ID" value="NZ_FNTD01000004.1"/>
</dbReference>
<evidence type="ECO:0000256" key="6">
    <source>
        <dbReference type="ARBA" id="ARBA00022603"/>
    </source>
</evidence>
<dbReference type="Pfam" id="PF01135">
    <property type="entry name" value="PCMT"/>
    <property type="match status" value="1"/>
</dbReference>
<evidence type="ECO:0000256" key="1">
    <source>
        <dbReference type="ARBA" id="ARBA00004496"/>
    </source>
</evidence>
<dbReference type="EMBL" id="FNTD01000004">
    <property type="protein sequence ID" value="SED25407.1"/>
    <property type="molecule type" value="Genomic_DNA"/>
</dbReference>
<dbReference type="PANTHER" id="PTHR11579">
    <property type="entry name" value="PROTEIN-L-ISOASPARTATE O-METHYLTRANSFERASE"/>
    <property type="match status" value="1"/>
</dbReference>
<evidence type="ECO:0000313" key="12">
    <source>
        <dbReference type="EMBL" id="SED25407.1"/>
    </source>
</evidence>
<dbReference type="EC" id="2.1.1.77" evidence="3"/>
<protein>
    <recommendedName>
        <fullName evidence="4">Protein-L-isoaspartate O-methyltransferase</fullName>
        <ecNumber evidence="3">2.1.1.77</ecNumber>
    </recommendedName>
    <alternativeName>
        <fullName evidence="11">L-isoaspartyl protein carboxyl methyltransferase</fullName>
    </alternativeName>
    <alternativeName>
        <fullName evidence="9">Protein L-isoaspartyl methyltransferase</fullName>
    </alternativeName>
    <alternativeName>
        <fullName evidence="10">Protein-beta-aspartate methyltransferase</fullName>
    </alternativeName>
</protein>
<evidence type="ECO:0000256" key="9">
    <source>
        <dbReference type="ARBA" id="ARBA00030757"/>
    </source>
</evidence>
<dbReference type="GO" id="GO:0004719">
    <property type="term" value="F:protein-L-isoaspartate (D-aspartate) O-methyltransferase activity"/>
    <property type="evidence" value="ECO:0007669"/>
    <property type="project" value="UniProtKB-EC"/>
</dbReference>
<evidence type="ECO:0000256" key="11">
    <source>
        <dbReference type="ARBA" id="ARBA00031350"/>
    </source>
</evidence>
<dbReference type="GO" id="GO:0005737">
    <property type="term" value="C:cytoplasm"/>
    <property type="evidence" value="ECO:0007669"/>
    <property type="project" value="UniProtKB-SubCell"/>
</dbReference>
<name>A0A1H4Z654_9ACTN</name>
<dbReference type="GO" id="GO:0032259">
    <property type="term" value="P:methylation"/>
    <property type="evidence" value="ECO:0007669"/>
    <property type="project" value="UniProtKB-KW"/>
</dbReference>